<dbReference type="EMBL" id="CP032819">
    <property type="protein sequence ID" value="AZS30501.1"/>
    <property type="molecule type" value="Genomic_DNA"/>
</dbReference>
<dbReference type="InterPro" id="IPR001296">
    <property type="entry name" value="Glyco_trans_1"/>
</dbReference>
<evidence type="ECO:0000259" key="1">
    <source>
        <dbReference type="Pfam" id="PF00534"/>
    </source>
</evidence>
<keyword evidence="2" id="KW-0808">Transferase</keyword>
<dbReference type="Gene3D" id="3.40.50.2000">
    <property type="entry name" value="Glycogen Phosphorylase B"/>
    <property type="match status" value="2"/>
</dbReference>
<dbReference type="PANTHER" id="PTHR45947:SF3">
    <property type="entry name" value="SULFOQUINOVOSYL TRANSFERASE SQD2"/>
    <property type="match status" value="1"/>
</dbReference>
<evidence type="ECO:0000313" key="3">
    <source>
        <dbReference type="Proteomes" id="UP000270673"/>
    </source>
</evidence>
<proteinExistence type="predicted"/>
<dbReference type="OrthoDB" id="9811239at2"/>
<reference evidence="2 3" key="1">
    <citation type="submission" date="2018-10" db="EMBL/GenBank/DDBJ databases">
        <title>Butyricimonas faecalis sp. nov., isolated from human faeces and emended description of the genus Butyricimonas.</title>
        <authorList>
            <person name="Le Roy T."/>
            <person name="Van der Smissen P."/>
            <person name="Paquot A."/>
            <person name="Delzenne N."/>
            <person name="Muccioli G."/>
            <person name="Collet J.-F."/>
            <person name="Cani P.D."/>
        </authorList>
    </citation>
    <scope>NUCLEOTIDE SEQUENCE [LARGE SCALE GENOMIC DNA]</scope>
    <source>
        <strain evidence="2 3">H184</strain>
    </source>
</reference>
<name>A0A3Q9IS14_9BACT</name>
<evidence type="ECO:0000313" key="2">
    <source>
        <dbReference type="EMBL" id="AZS30501.1"/>
    </source>
</evidence>
<gene>
    <name evidence="2" type="ORF">D8S85_13725</name>
</gene>
<organism evidence="2 3">
    <name type="scientific">Butyricimonas faecalis</name>
    <dbReference type="NCBI Taxonomy" id="2093856"/>
    <lineage>
        <taxon>Bacteria</taxon>
        <taxon>Pseudomonadati</taxon>
        <taxon>Bacteroidota</taxon>
        <taxon>Bacteroidia</taxon>
        <taxon>Bacteroidales</taxon>
        <taxon>Odoribacteraceae</taxon>
        <taxon>Butyricimonas</taxon>
    </lineage>
</organism>
<accession>A0A3Q9IS14</accession>
<dbReference type="Proteomes" id="UP000270673">
    <property type="component" value="Chromosome"/>
</dbReference>
<protein>
    <submittedName>
        <fullName evidence="2">Glycosyltransferase</fullName>
    </submittedName>
</protein>
<dbReference type="SUPFAM" id="SSF53756">
    <property type="entry name" value="UDP-Glycosyltransferase/glycogen phosphorylase"/>
    <property type="match status" value="1"/>
</dbReference>
<keyword evidence="3" id="KW-1185">Reference proteome</keyword>
<dbReference type="InterPro" id="IPR050194">
    <property type="entry name" value="Glycosyltransferase_grp1"/>
</dbReference>
<dbReference type="Pfam" id="PF00534">
    <property type="entry name" value="Glycos_transf_1"/>
    <property type="match status" value="1"/>
</dbReference>
<dbReference type="RefSeq" id="WP_106481149.1">
    <property type="nucleotide sequence ID" value="NZ_CP032819.1"/>
</dbReference>
<dbReference type="AlphaFoldDB" id="A0A3Q9IS14"/>
<sequence length="400" mass="46213">MKKRVLVVTPVYPADDIPKTDTPVVHYFTREWVKMGYEVKVIHCVTNFPNIFYYLIKPFRDLIGSYEGYVIRDHPYVDKEYELEGVHVKRIAMTKMKPHSRYSKKVINATIFKIEKFCEINNFCPDVIIGHWLNPSIEIMPELKHKFHCLTCYVAHWTNKRTVYGDRLINYLNDIDVIGFRSIFIREQFLNVYKVKKPSFLCYSGIPSSYLDDTFSKDFSTIKDFIYVGTMIARKCPAQIIPALSNAFGQDPFTMLYIGTGEQLSKTKKNAIRYKVEQNVQFLGRQDRDVIINLLMKSQVFIMISIEETFGLVYLEAMAMGCITIASRNGGFDGIIKDGVNGFLCEEGNENELSDIIKHIRTMSEAELLIISKRAMETATELTDKRVAKNYIDSVFNTSK</sequence>
<feature type="domain" description="Glycosyl transferase family 1" evidence="1">
    <location>
        <begin position="223"/>
        <end position="361"/>
    </location>
</feature>
<dbReference type="KEGG" id="buy:D8S85_13725"/>
<dbReference type="GO" id="GO:0016757">
    <property type="term" value="F:glycosyltransferase activity"/>
    <property type="evidence" value="ECO:0007669"/>
    <property type="project" value="InterPro"/>
</dbReference>
<dbReference type="PANTHER" id="PTHR45947">
    <property type="entry name" value="SULFOQUINOVOSYL TRANSFERASE SQD2"/>
    <property type="match status" value="1"/>
</dbReference>